<name>A0A8B8K012_ABRPR</name>
<dbReference type="AlphaFoldDB" id="A0A8B8K012"/>
<gene>
    <name evidence="4" type="primary">LOC113850763</name>
</gene>
<feature type="domain" description="G-patch" evidence="2">
    <location>
        <begin position="655"/>
        <end position="701"/>
    </location>
</feature>
<accession>A0A8B8K012</accession>
<dbReference type="OrthoDB" id="1743010at2759"/>
<dbReference type="KEGG" id="aprc:113850763"/>
<feature type="region of interest" description="Disordered" evidence="1">
    <location>
        <begin position="454"/>
        <end position="474"/>
    </location>
</feature>
<dbReference type="Pfam" id="PF01585">
    <property type="entry name" value="G-patch"/>
    <property type="match status" value="1"/>
</dbReference>
<feature type="region of interest" description="Disordered" evidence="1">
    <location>
        <begin position="150"/>
        <end position="192"/>
    </location>
</feature>
<evidence type="ECO:0000313" key="3">
    <source>
        <dbReference type="Proteomes" id="UP000694853"/>
    </source>
</evidence>
<reference evidence="3" key="1">
    <citation type="journal article" date="2019" name="Toxins">
        <title>Detection of Abrin-Like and Prepropulchellin-Like Toxin Genes and Transcripts Using Whole Genome Sequencing and Full-Length Transcript Sequencing of Abrus precatorius.</title>
        <authorList>
            <person name="Hovde B.T."/>
            <person name="Daligault H.E."/>
            <person name="Hanschen E.R."/>
            <person name="Kunde Y.A."/>
            <person name="Johnson M.B."/>
            <person name="Starkenburg S.R."/>
            <person name="Johnson S.L."/>
        </authorList>
    </citation>
    <scope>NUCLEOTIDE SEQUENCE [LARGE SCALE GENOMIC DNA]</scope>
</reference>
<dbReference type="GeneID" id="113850763"/>
<protein>
    <submittedName>
        <fullName evidence="4">Uncharacterized protein LOC113850763</fullName>
    </submittedName>
</protein>
<keyword evidence="3" id="KW-1185">Reference proteome</keyword>
<dbReference type="PROSITE" id="PS50174">
    <property type="entry name" value="G_PATCH"/>
    <property type="match status" value="1"/>
</dbReference>
<proteinExistence type="predicted"/>
<dbReference type="PANTHER" id="PTHR32108:SF9">
    <property type="entry name" value="REVERSE TRANSCRIPTASE RNASE H-LIKE DOMAIN-CONTAINING PROTEIN"/>
    <property type="match status" value="1"/>
</dbReference>
<dbReference type="PANTHER" id="PTHR32108">
    <property type="entry name" value="DNA-DIRECTED RNA POLYMERASE SUBUNIT ALPHA"/>
    <property type="match status" value="1"/>
</dbReference>
<dbReference type="GO" id="GO:0003676">
    <property type="term" value="F:nucleic acid binding"/>
    <property type="evidence" value="ECO:0007669"/>
    <property type="project" value="InterPro"/>
</dbReference>
<evidence type="ECO:0000256" key="1">
    <source>
        <dbReference type="SAM" id="MobiDB-lite"/>
    </source>
</evidence>
<dbReference type="RefSeq" id="XP_027337107.1">
    <property type="nucleotide sequence ID" value="XM_027481306.1"/>
</dbReference>
<dbReference type="InterPro" id="IPR005162">
    <property type="entry name" value="Retrotrans_gag_dom"/>
</dbReference>
<reference evidence="4" key="2">
    <citation type="submission" date="2025-08" db="UniProtKB">
        <authorList>
            <consortium name="RefSeq"/>
        </authorList>
    </citation>
    <scope>IDENTIFICATION</scope>
    <source>
        <tissue evidence="4">Young leaves</tissue>
    </source>
</reference>
<evidence type="ECO:0000313" key="4">
    <source>
        <dbReference type="RefSeq" id="XP_027337107.1"/>
    </source>
</evidence>
<feature type="compositionally biased region" description="Polar residues" evidence="1">
    <location>
        <begin position="160"/>
        <end position="192"/>
    </location>
</feature>
<evidence type="ECO:0000259" key="2">
    <source>
        <dbReference type="PROSITE" id="PS50174"/>
    </source>
</evidence>
<sequence>MHLERTRIRCWKDLADAFLKQCKYNIDMAPDRLELQTMMKKDHETFKEYAQRWRETAAQVEPPLSEKEMVSLFIDTLRSPYYDKMIGSISANFSDVVIIGERVESDIRSGKIAYAAGATSIKRPLSGLGKKKEGEANAVTFLPSGKVDPRPTYTPYKSYHPNTQNQSSTLPIQPPQTNQAHHTYPNQARPQNYQDRKSVHFDPIPITYTELLPQLLQSSMVVRCPMKTLEPPYPRGYAPNARCEYDAGVVGHSTENCKALKFKVQDLINAGWISFEEKNPNKSNSLPGHQGPSVNLIDEGREQFLRRKVKDVKTPLKSIFREICEFGLLERNSERENACEFHPNAAHTLEECIEFTHTSQDLMDKQLIQIGCSKIDQEVLAVNELTSNSPKPLVIHYTKKRIASVSTLPKPITLRVPMPFSYKDNKSGITQSGRIYTPEELRNKQLIEKRNNCEKEGTKATDSIAKDRKEEQKKMVSHEETLDRLEGIVGNITANNYLTFTDDEIPVGGAGHNKAFHIFVKCMDHILARVLIDNGSSLNVMPKMTLAKLPSDGSYMKPSTMVVKAFDGSRREVIGEITLPVMIGPIIFEKLKFIIDDKLVIISAEEDLLVTKPSSTPYIFVTEEALETSFQALEIANTTYVGEGTSVIKPQPSNTAMMVARVMLEEGYRPGCGLGRNEQGLIELPKPTDNKDRFGVGFEFADPVAAAEEDTHRDEHVNFVRACLLNIEIGNWENIELLVILDSKFKPDDDILKNVNANIALNNVDYLINQASNETEHAHDPSPELLRLVEQETKEILPHQEPTEMINLGLGEEKNEVKIGTLLKENERHKLIKFLHEYEDIFAWSYQDMPDLDANIVEHKLPLMSECPPIKQKLRRMKPKMSLKIREEVKK</sequence>
<organism evidence="3 4">
    <name type="scientific">Abrus precatorius</name>
    <name type="common">Indian licorice</name>
    <name type="synonym">Glycine abrus</name>
    <dbReference type="NCBI Taxonomy" id="3816"/>
    <lineage>
        <taxon>Eukaryota</taxon>
        <taxon>Viridiplantae</taxon>
        <taxon>Streptophyta</taxon>
        <taxon>Embryophyta</taxon>
        <taxon>Tracheophyta</taxon>
        <taxon>Spermatophyta</taxon>
        <taxon>Magnoliopsida</taxon>
        <taxon>eudicotyledons</taxon>
        <taxon>Gunneridae</taxon>
        <taxon>Pentapetalae</taxon>
        <taxon>rosids</taxon>
        <taxon>fabids</taxon>
        <taxon>Fabales</taxon>
        <taxon>Fabaceae</taxon>
        <taxon>Papilionoideae</taxon>
        <taxon>50 kb inversion clade</taxon>
        <taxon>NPAAA clade</taxon>
        <taxon>indigoferoid/millettioid clade</taxon>
        <taxon>Abreae</taxon>
        <taxon>Abrus</taxon>
    </lineage>
</organism>
<dbReference type="InterPro" id="IPR000467">
    <property type="entry name" value="G_patch_dom"/>
</dbReference>
<dbReference type="Pfam" id="PF03732">
    <property type="entry name" value="Retrotrans_gag"/>
    <property type="match status" value="1"/>
</dbReference>
<dbReference type="CDD" id="cd00303">
    <property type="entry name" value="retropepsin_like"/>
    <property type="match status" value="1"/>
</dbReference>
<dbReference type="Proteomes" id="UP000694853">
    <property type="component" value="Unplaced"/>
</dbReference>